<keyword evidence="2" id="KW-1185">Reference proteome</keyword>
<comment type="caution">
    <text evidence="1">The sequence shown here is derived from an EMBL/GenBank/DDBJ whole genome shotgun (WGS) entry which is preliminary data.</text>
</comment>
<dbReference type="EMBL" id="VSRR010003721">
    <property type="protein sequence ID" value="MPC37232.1"/>
    <property type="molecule type" value="Genomic_DNA"/>
</dbReference>
<name>A0A5B7ESN3_PORTR</name>
<organism evidence="1 2">
    <name type="scientific">Portunus trituberculatus</name>
    <name type="common">Swimming crab</name>
    <name type="synonym">Neptunus trituberculatus</name>
    <dbReference type="NCBI Taxonomy" id="210409"/>
    <lineage>
        <taxon>Eukaryota</taxon>
        <taxon>Metazoa</taxon>
        <taxon>Ecdysozoa</taxon>
        <taxon>Arthropoda</taxon>
        <taxon>Crustacea</taxon>
        <taxon>Multicrustacea</taxon>
        <taxon>Malacostraca</taxon>
        <taxon>Eumalacostraca</taxon>
        <taxon>Eucarida</taxon>
        <taxon>Decapoda</taxon>
        <taxon>Pleocyemata</taxon>
        <taxon>Brachyura</taxon>
        <taxon>Eubrachyura</taxon>
        <taxon>Portunoidea</taxon>
        <taxon>Portunidae</taxon>
        <taxon>Portuninae</taxon>
        <taxon>Portunus</taxon>
    </lineage>
</organism>
<gene>
    <name evidence="1" type="ORF">E2C01_030706</name>
</gene>
<proteinExistence type="predicted"/>
<evidence type="ECO:0000313" key="1">
    <source>
        <dbReference type="EMBL" id="MPC37232.1"/>
    </source>
</evidence>
<sequence length="73" mass="8324">MQSNNYRFSFAAIWRCRKPRGVAFLPQRVPPNPLCYGGEQNTGGAQQLSPIYYTSQITFPGKKVMSSMCFWGR</sequence>
<dbReference type="AlphaFoldDB" id="A0A5B7ESN3"/>
<dbReference type="Proteomes" id="UP000324222">
    <property type="component" value="Unassembled WGS sequence"/>
</dbReference>
<evidence type="ECO:0000313" key="2">
    <source>
        <dbReference type="Proteomes" id="UP000324222"/>
    </source>
</evidence>
<accession>A0A5B7ESN3</accession>
<reference evidence="1 2" key="1">
    <citation type="submission" date="2019-05" db="EMBL/GenBank/DDBJ databases">
        <title>Another draft genome of Portunus trituberculatus and its Hox gene families provides insights of decapod evolution.</title>
        <authorList>
            <person name="Jeong J.-H."/>
            <person name="Song I."/>
            <person name="Kim S."/>
            <person name="Choi T."/>
            <person name="Kim D."/>
            <person name="Ryu S."/>
            <person name="Kim W."/>
        </authorList>
    </citation>
    <scope>NUCLEOTIDE SEQUENCE [LARGE SCALE GENOMIC DNA]</scope>
    <source>
        <tissue evidence="1">Muscle</tissue>
    </source>
</reference>
<protein>
    <submittedName>
        <fullName evidence="1">Uncharacterized protein</fullName>
    </submittedName>
</protein>